<keyword evidence="1" id="KW-0175">Coiled coil</keyword>
<gene>
    <name evidence="3" type="ORF">JRO89_XS13G0122300</name>
</gene>
<reference evidence="3 4" key="1">
    <citation type="submission" date="2021-02" db="EMBL/GenBank/DDBJ databases">
        <title>Plant Genome Project.</title>
        <authorList>
            <person name="Zhang R.-G."/>
        </authorList>
    </citation>
    <scope>NUCLEOTIDE SEQUENCE [LARGE SCALE GENOMIC DNA]</scope>
    <source>
        <tissue evidence="3">Leaves</tissue>
    </source>
</reference>
<organism evidence="3 4">
    <name type="scientific">Xanthoceras sorbifolium</name>
    <dbReference type="NCBI Taxonomy" id="99658"/>
    <lineage>
        <taxon>Eukaryota</taxon>
        <taxon>Viridiplantae</taxon>
        <taxon>Streptophyta</taxon>
        <taxon>Embryophyta</taxon>
        <taxon>Tracheophyta</taxon>
        <taxon>Spermatophyta</taxon>
        <taxon>Magnoliopsida</taxon>
        <taxon>eudicotyledons</taxon>
        <taxon>Gunneridae</taxon>
        <taxon>Pentapetalae</taxon>
        <taxon>rosids</taxon>
        <taxon>malvids</taxon>
        <taxon>Sapindales</taxon>
        <taxon>Sapindaceae</taxon>
        <taxon>Xanthoceroideae</taxon>
        <taxon>Xanthoceras</taxon>
    </lineage>
</organism>
<dbReference type="PANTHER" id="PTHR21596:SF23">
    <property type="entry name" value="FACTOR OF DNA METHYLATION 4"/>
    <property type="match status" value="1"/>
</dbReference>
<dbReference type="PANTHER" id="PTHR21596">
    <property type="entry name" value="RIBONUCLEASE P SUBUNIT P38"/>
    <property type="match status" value="1"/>
</dbReference>
<name>A0ABQ8H7Y0_9ROSI</name>
<feature type="domain" description="Factor of DNA methylation 1-5/IDN2" evidence="2">
    <location>
        <begin position="112"/>
        <end position="208"/>
    </location>
</feature>
<dbReference type="InterPro" id="IPR005379">
    <property type="entry name" value="FDM1-5/IDN2_XH"/>
</dbReference>
<evidence type="ECO:0000259" key="2">
    <source>
        <dbReference type="Pfam" id="PF03469"/>
    </source>
</evidence>
<comment type="caution">
    <text evidence="3">The sequence shown here is derived from an EMBL/GenBank/DDBJ whole genome shotgun (WGS) entry which is preliminary data.</text>
</comment>
<dbReference type="Pfam" id="PF03469">
    <property type="entry name" value="XH"/>
    <property type="match status" value="1"/>
</dbReference>
<dbReference type="Proteomes" id="UP000827721">
    <property type="component" value="Unassembled WGS sequence"/>
</dbReference>
<feature type="coiled-coil region" evidence="1">
    <location>
        <begin position="87"/>
        <end position="124"/>
    </location>
</feature>
<dbReference type="InterPro" id="IPR045177">
    <property type="entry name" value="FDM1-5/IDN2"/>
</dbReference>
<evidence type="ECO:0000313" key="3">
    <source>
        <dbReference type="EMBL" id="KAH7550029.1"/>
    </source>
</evidence>
<dbReference type="EMBL" id="JAFEMO010000013">
    <property type="protein sequence ID" value="KAH7550029.1"/>
    <property type="molecule type" value="Genomic_DNA"/>
</dbReference>
<protein>
    <recommendedName>
        <fullName evidence="2">Factor of DNA methylation 1-5/IDN2 domain-containing protein</fullName>
    </recommendedName>
</protein>
<accession>A0ABQ8H7Y0</accession>
<keyword evidence="4" id="KW-1185">Reference proteome</keyword>
<evidence type="ECO:0000313" key="4">
    <source>
        <dbReference type="Proteomes" id="UP000827721"/>
    </source>
</evidence>
<evidence type="ECO:0000256" key="1">
    <source>
        <dbReference type="SAM" id="Coils"/>
    </source>
</evidence>
<sequence>MIINRKTIELERKIETEKTIEKRMDAFTIDLKKKEAKMKKKMEELIQALTVKQYKLDQEMQDARNVIVSDIRKMKRNTFDGNEKISINEIDKVKLQLEAKERELKKREKKLKFQEARIEAERTKFPLVMLEENYQGSYLASFKIIVDMEGNFKEMLLDVEDETLEFLKMEYGIEVCNAVTEALLEMGENPRGRYTVPELWNHREKRRA</sequence>
<proteinExistence type="predicted"/>